<evidence type="ECO:0000256" key="10">
    <source>
        <dbReference type="RuleBase" id="RU004384"/>
    </source>
</evidence>
<evidence type="ECO:0000256" key="3">
    <source>
        <dbReference type="ARBA" id="ARBA00022490"/>
    </source>
</evidence>
<dbReference type="GO" id="GO:0012505">
    <property type="term" value="C:endomembrane system"/>
    <property type="evidence" value="ECO:0007669"/>
    <property type="project" value="UniProtKB-SubCell"/>
</dbReference>
<comment type="similarity">
    <text evidence="2 10">Belongs to the ATG8 family.</text>
</comment>
<keyword evidence="5" id="KW-0472">Membrane</keyword>
<dbReference type="InterPro" id="IPR004241">
    <property type="entry name" value="Atg8-like"/>
</dbReference>
<evidence type="ECO:0000256" key="4">
    <source>
        <dbReference type="ARBA" id="ARBA00023006"/>
    </source>
</evidence>
<keyword evidence="7" id="KW-0968">Cytoplasmic vesicle</keyword>
<comment type="subcellular location">
    <subcellularLocation>
        <location evidence="1">Cytoplasmic vesicle</location>
        <location evidence="1">Autophagosome</location>
    </subcellularLocation>
    <subcellularLocation>
        <location evidence="8">Endomembrane system</location>
        <topology evidence="8">Lipid-anchor</topology>
    </subcellularLocation>
</comment>
<feature type="lipid moiety-binding region" description="Phosphatidylserine amidated glycine; alternate" evidence="9">
    <location>
        <position position="317"/>
    </location>
</feature>
<dbReference type="SUPFAM" id="SSF54236">
    <property type="entry name" value="Ubiquitin-like"/>
    <property type="match status" value="1"/>
</dbReference>
<dbReference type="Gene3D" id="3.10.20.90">
    <property type="entry name" value="Phosphatidylinositol 3-kinase Catalytic Subunit, Chain A, domain 1"/>
    <property type="match status" value="1"/>
</dbReference>
<dbReference type="Proteomes" id="UP000887572">
    <property type="component" value="Unplaced"/>
</dbReference>
<keyword evidence="3" id="KW-0963">Cytoplasm</keyword>
<evidence type="ECO:0000256" key="9">
    <source>
        <dbReference type="PIRSR" id="PIRSR604241-50"/>
    </source>
</evidence>
<evidence type="ECO:0000256" key="7">
    <source>
        <dbReference type="ARBA" id="ARBA00023329"/>
    </source>
</evidence>
<accession>A0A914HA68</accession>
<dbReference type="FunFam" id="3.10.20.90:FF:000149">
    <property type="entry name" value="microtubule-associated proteins 1A/1B light chain 3C"/>
    <property type="match status" value="1"/>
</dbReference>
<name>A0A914HA68_GLORO</name>
<evidence type="ECO:0000313" key="12">
    <source>
        <dbReference type="WBParaSite" id="Gr19_v10_g15209.t1"/>
    </source>
</evidence>
<dbReference type="GO" id="GO:0016236">
    <property type="term" value="P:macroautophagy"/>
    <property type="evidence" value="ECO:0007669"/>
    <property type="project" value="UniProtKB-ARBA"/>
</dbReference>
<dbReference type="GO" id="GO:0031410">
    <property type="term" value="C:cytoplasmic vesicle"/>
    <property type="evidence" value="ECO:0007669"/>
    <property type="project" value="UniProtKB-KW"/>
</dbReference>
<reference evidence="12" key="1">
    <citation type="submission" date="2022-11" db="UniProtKB">
        <authorList>
            <consortium name="WormBaseParasite"/>
        </authorList>
    </citation>
    <scope>IDENTIFICATION</scope>
</reference>
<dbReference type="WBParaSite" id="Gr19_v10_g15209.t1">
    <property type="protein sequence ID" value="Gr19_v10_g15209.t1"/>
    <property type="gene ID" value="Gr19_v10_g15209"/>
</dbReference>
<sequence length="317" mass="35807">MCDSFRFSFIIYGWKLFHFHSIPFQNYKCNNNNKKSIKASAGTFCSTSRSAGRLTDWLAVYSHDFGGGHSRAGRISHPPSVTQPQLAPNLTSVKCRAFKKGTASALHSLSLSDARFVSSSVSPPFHATTFDDNDDGDEYLSINSSSIFLLLQSSSPSNNNFCSSSSFSSSFLTPHFFFQQQTTNKISQMPSTSAQNSTGYVPYFKERKNIVDRKRMVQEILRQQTDKVPLIIERVRDERNLPLMSQCKYLVPAHFTVANVMQIIRGRLSLHPDQAFYLIVNEKSWVTISMTVGQLYEMEKDPDGFLYIVYASQQTFG</sequence>
<evidence type="ECO:0000313" key="11">
    <source>
        <dbReference type="Proteomes" id="UP000887572"/>
    </source>
</evidence>
<dbReference type="InterPro" id="IPR029071">
    <property type="entry name" value="Ubiquitin-like_domsf"/>
</dbReference>
<dbReference type="AlphaFoldDB" id="A0A914HA68"/>
<evidence type="ECO:0000256" key="2">
    <source>
        <dbReference type="ARBA" id="ARBA00007293"/>
    </source>
</evidence>
<evidence type="ECO:0000256" key="5">
    <source>
        <dbReference type="ARBA" id="ARBA00023136"/>
    </source>
</evidence>
<dbReference type="GO" id="GO:0006950">
    <property type="term" value="P:response to stress"/>
    <property type="evidence" value="ECO:0007669"/>
    <property type="project" value="UniProtKB-ARBA"/>
</dbReference>
<proteinExistence type="inferred from homology"/>
<protein>
    <submittedName>
        <fullName evidence="12">Autophagy-related protein</fullName>
    </submittedName>
</protein>
<organism evidence="11 12">
    <name type="scientific">Globodera rostochiensis</name>
    <name type="common">Golden nematode worm</name>
    <name type="synonym">Heterodera rostochiensis</name>
    <dbReference type="NCBI Taxonomy" id="31243"/>
    <lineage>
        <taxon>Eukaryota</taxon>
        <taxon>Metazoa</taxon>
        <taxon>Ecdysozoa</taxon>
        <taxon>Nematoda</taxon>
        <taxon>Chromadorea</taxon>
        <taxon>Rhabditida</taxon>
        <taxon>Tylenchina</taxon>
        <taxon>Tylenchomorpha</taxon>
        <taxon>Tylenchoidea</taxon>
        <taxon>Heteroderidae</taxon>
        <taxon>Heteroderinae</taxon>
        <taxon>Globodera</taxon>
    </lineage>
</organism>
<keyword evidence="4 10" id="KW-0072">Autophagy</keyword>
<evidence type="ECO:0000256" key="1">
    <source>
        <dbReference type="ARBA" id="ARBA00004419"/>
    </source>
</evidence>
<keyword evidence="6 9" id="KW-0449">Lipoprotein</keyword>
<dbReference type="GO" id="GO:0005776">
    <property type="term" value="C:autophagosome"/>
    <property type="evidence" value="ECO:0007669"/>
    <property type="project" value="UniProtKB-SubCell"/>
</dbReference>
<evidence type="ECO:0000256" key="6">
    <source>
        <dbReference type="ARBA" id="ARBA00023288"/>
    </source>
</evidence>
<dbReference type="Pfam" id="PF02991">
    <property type="entry name" value="ATG8"/>
    <property type="match status" value="1"/>
</dbReference>
<dbReference type="PANTHER" id="PTHR10969">
    <property type="entry name" value="MICROTUBULE-ASSOCIATED PROTEINS 1A/1B LIGHT CHAIN 3-RELATED"/>
    <property type="match status" value="1"/>
</dbReference>
<keyword evidence="11" id="KW-1185">Reference proteome</keyword>
<evidence type="ECO:0000256" key="8">
    <source>
        <dbReference type="ARBA" id="ARBA00037868"/>
    </source>
</evidence>